<dbReference type="Gene3D" id="2.20.25.10">
    <property type="match status" value="1"/>
</dbReference>
<gene>
    <name evidence="3" type="ORF">CHS0354_034787</name>
</gene>
<accession>A0AAE0RST6</accession>
<dbReference type="Pfam" id="PF03966">
    <property type="entry name" value="Trm112p"/>
    <property type="match status" value="1"/>
</dbReference>
<name>A0AAE0RST6_9BIVA</name>
<reference evidence="3" key="2">
    <citation type="journal article" date="2021" name="Genome Biol. Evol.">
        <title>Developing a high-quality reference genome for a parasitic bivalve with doubly uniparental inheritance (Bivalvia: Unionida).</title>
        <authorList>
            <person name="Smith C.H."/>
        </authorList>
    </citation>
    <scope>NUCLEOTIDE SEQUENCE</scope>
    <source>
        <strain evidence="3">CHS0354</strain>
        <tissue evidence="3">Mantle</tissue>
    </source>
</reference>
<organism evidence="3 4">
    <name type="scientific">Potamilus streckersoni</name>
    <dbReference type="NCBI Taxonomy" id="2493646"/>
    <lineage>
        <taxon>Eukaryota</taxon>
        <taxon>Metazoa</taxon>
        <taxon>Spiralia</taxon>
        <taxon>Lophotrochozoa</taxon>
        <taxon>Mollusca</taxon>
        <taxon>Bivalvia</taxon>
        <taxon>Autobranchia</taxon>
        <taxon>Heteroconchia</taxon>
        <taxon>Palaeoheterodonta</taxon>
        <taxon>Unionida</taxon>
        <taxon>Unionoidea</taxon>
        <taxon>Unionidae</taxon>
        <taxon>Ambleminae</taxon>
        <taxon>Lampsilini</taxon>
        <taxon>Potamilus</taxon>
    </lineage>
</organism>
<dbReference type="SUPFAM" id="SSF158997">
    <property type="entry name" value="Trm112p-like"/>
    <property type="match status" value="1"/>
</dbReference>
<dbReference type="AlphaFoldDB" id="A0AAE0RST6"/>
<dbReference type="PANTHER" id="PTHR33505">
    <property type="entry name" value="ZGC:162634"/>
    <property type="match status" value="1"/>
</dbReference>
<comment type="caution">
    <text evidence="3">The sequence shown here is derived from an EMBL/GenBank/DDBJ whole genome shotgun (WGS) entry which is preliminary data.</text>
</comment>
<reference evidence="3" key="1">
    <citation type="journal article" date="2021" name="Genome Biol. Evol.">
        <title>A High-Quality Reference Genome for a Parasitic Bivalve with Doubly Uniparental Inheritance (Bivalvia: Unionida).</title>
        <authorList>
            <person name="Smith C.H."/>
        </authorList>
    </citation>
    <scope>NUCLEOTIDE SEQUENCE</scope>
    <source>
        <strain evidence="3">CHS0354</strain>
    </source>
</reference>
<dbReference type="Proteomes" id="UP001195483">
    <property type="component" value="Unassembled WGS sequence"/>
</dbReference>
<comment type="similarity">
    <text evidence="1">Belongs to the PREY family.</text>
</comment>
<reference evidence="3" key="3">
    <citation type="submission" date="2023-05" db="EMBL/GenBank/DDBJ databases">
        <authorList>
            <person name="Smith C.H."/>
        </authorList>
    </citation>
    <scope>NUCLEOTIDE SEQUENCE</scope>
    <source>
        <strain evidence="3">CHS0354</strain>
        <tissue evidence="3">Mantle</tissue>
    </source>
</reference>
<evidence type="ECO:0000256" key="1">
    <source>
        <dbReference type="ARBA" id="ARBA00038479"/>
    </source>
</evidence>
<evidence type="ECO:0000313" key="3">
    <source>
        <dbReference type="EMBL" id="KAK3578992.1"/>
    </source>
</evidence>
<dbReference type="EMBL" id="JAEAOA010002045">
    <property type="protein sequence ID" value="KAK3578992.1"/>
    <property type="molecule type" value="Genomic_DNA"/>
</dbReference>
<sequence>MALPIVTAFEKWISFPLSRIARSYGQVILASRSYSLDKPQPVQEFDEKMLEYIACPLSKKPLVYDKENNELISPEIGVAYPIVNGIPNLVPQDSRMIKKNKTLQNENMEPKS</sequence>
<dbReference type="HAMAP" id="MF_01187">
    <property type="entry name" value="UPF0434"/>
    <property type="match status" value="1"/>
</dbReference>
<dbReference type="InterPro" id="IPR005651">
    <property type="entry name" value="Trm112-like"/>
</dbReference>
<dbReference type="PANTHER" id="PTHR33505:SF4">
    <property type="entry name" value="PROTEIN PREY, MITOCHONDRIAL"/>
    <property type="match status" value="1"/>
</dbReference>
<evidence type="ECO:0000256" key="2">
    <source>
        <dbReference type="ARBA" id="ARBA00040939"/>
    </source>
</evidence>
<keyword evidence="4" id="KW-1185">Reference proteome</keyword>
<protein>
    <recommendedName>
        <fullName evidence="2">Protein preY, mitochondrial</fullName>
    </recommendedName>
</protein>
<evidence type="ECO:0000313" key="4">
    <source>
        <dbReference type="Proteomes" id="UP001195483"/>
    </source>
</evidence>
<proteinExistence type="inferred from homology"/>